<name>A0A6C0C375_9ZZZZ</name>
<sequence length="113" mass="13531">MSFQENIQKWVALDNKIKQINSETRLLRQQKNEISTDIFDYAETNNLQNAIIEITDGKLKFQQSKSSSPLTFKFIESCLNDCIKNEEQVKMIIKFIKQKREFRYSNDIRRTYK</sequence>
<reference evidence="1" key="1">
    <citation type="journal article" date="2020" name="Nature">
        <title>Giant virus diversity and host interactions through global metagenomics.</title>
        <authorList>
            <person name="Schulz F."/>
            <person name="Roux S."/>
            <person name="Paez-Espino D."/>
            <person name="Jungbluth S."/>
            <person name="Walsh D.A."/>
            <person name="Denef V.J."/>
            <person name="McMahon K.D."/>
            <person name="Konstantinidis K.T."/>
            <person name="Eloe-Fadrosh E.A."/>
            <person name="Kyrpides N.C."/>
            <person name="Woyke T."/>
        </authorList>
    </citation>
    <scope>NUCLEOTIDE SEQUENCE</scope>
    <source>
        <strain evidence="1">GVMAG-M-3300020185-18</strain>
    </source>
</reference>
<organism evidence="1">
    <name type="scientific">viral metagenome</name>
    <dbReference type="NCBI Taxonomy" id="1070528"/>
    <lineage>
        <taxon>unclassified sequences</taxon>
        <taxon>metagenomes</taxon>
        <taxon>organismal metagenomes</taxon>
    </lineage>
</organism>
<evidence type="ECO:0000313" key="1">
    <source>
        <dbReference type="EMBL" id="QHS98870.1"/>
    </source>
</evidence>
<dbReference type="InterPro" id="IPR043918">
    <property type="entry name" value="DUF5760"/>
</dbReference>
<dbReference type="AlphaFoldDB" id="A0A6C0C375"/>
<dbReference type="EMBL" id="MN739326">
    <property type="protein sequence ID" value="QHS98870.1"/>
    <property type="molecule type" value="Genomic_DNA"/>
</dbReference>
<protein>
    <submittedName>
        <fullName evidence="1">Uncharacterized protein</fullName>
    </submittedName>
</protein>
<proteinExistence type="predicted"/>
<accession>A0A6C0C375</accession>
<dbReference type="Pfam" id="PF19064">
    <property type="entry name" value="DUF5760"/>
    <property type="match status" value="1"/>
</dbReference>